<dbReference type="EMBL" id="FOBF01000003">
    <property type="protein sequence ID" value="SEK86157.1"/>
    <property type="molecule type" value="Genomic_DNA"/>
</dbReference>
<gene>
    <name evidence="1" type="ORF">SAMN05660976_01248</name>
</gene>
<evidence type="ECO:0008006" key="3">
    <source>
        <dbReference type="Google" id="ProtNLM"/>
    </source>
</evidence>
<evidence type="ECO:0000313" key="2">
    <source>
        <dbReference type="Proteomes" id="UP000198953"/>
    </source>
</evidence>
<dbReference type="Gene3D" id="3.40.1000.70">
    <property type="entry name" value="PknH-like extracellular domain"/>
    <property type="match status" value="1"/>
</dbReference>
<dbReference type="OrthoDB" id="3532729at2"/>
<protein>
    <recommendedName>
        <fullName evidence="3">PknH-like extracellular domain-containing protein</fullName>
    </recommendedName>
</protein>
<proteinExistence type="predicted"/>
<dbReference type="RefSeq" id="WP_143078571.1">
    <property type="nucleotide sequence ID" value="NZ_BBZG01000003.1"/>
</dbReference>
<organism evidence="1 2">
    <name type="scientific">Nonomuraea pusilla</name>
    <dbReference type="NCBI Taxonomy" id="46177"/>
    <lineage>
        <taxon>Bacteria</taxon>
        <taxon>Bacillati</taxon>
        <taxon>Actinomycetota</taxon>
        <taxon>Actinomycetes</taxon>
        <taxon>Streptosporangiales</taxon>
        <taxon>Streptosporangiaceae</taxon>
        <taxon>Nonomuraea</taxon>
    </lineage>
</organism>
<dbReference type="Proteomes" id="UP000198953">
    <property type="component" value="Unassembled WGS sequence"/>
</dbReference>
<dbReference type="InterPro" id="IPR038232">
    <property type="entry name" value="PknH-like_Extracell_sf"/>
</dbReference>
<accession>A0A1H7KJQ6</accession>
<keyword evidence="2" id="KW-1185">Reference proteome</keyword>
<dbReference type="AlphaFoldDB" id="A0A1H7KJQ6"/>
<reference evidence="1 2" key="1">
    <citation type="submission" date="2016-10" db="EMBL/GenBank/DDBJ databases">
        <authorList>
            <person name="de Groot N.N."/>
        </authorList>
    </citation>
    <scope>NUCLEOTIDE SEQUENCE [LARGE SCALE GENOMIC DNA]</scope>
    <source>
        <strain evidence="1 2">DSM 43357</strain>
    </source>
</reference>
<name>A0A1H7KJQ6_9ACTN</name>
<sequence length="187" mass="19817">MIAALLVASAVAVPGNFLLYEKAAATKDPNPEHSWTRSSRTSAALVVNPCQKSTLAQAGRTSARTLVYTAVPDYSKSEQVILYASPDAASKAVKDLGAAARSCSTRDYRYTTAPARLGDEALVVTGQSHQGGKPAVGGERAVVTRRGNALLLYTVSGEWGKPAKADFKQQTKDTNRMLAKICQIADC</sequence>
<evidence type="ECO:0000313" key="1">
    <source>
        <dbReference type="EMBL" id="SEK86157.1"/>
    </source>
</evidence>